<dbReference type="SUPFAM" id="SSF55785">
    <property type="entry name" value="PYP-like sensor domain (PAS domain)"/>
    <property type="match status" value="1"/>
</dbReference>
<keyword evidence="14" id="KW-0843">Virulence</keyword>
<comment type="subunit">
    <text evidence="17">At low DSF concentrations, interacts with RpfF.</text>
</comment>
<evidence type="ECO:0000259" key="25">
    <source>
        <dbReference type="PROSITE" id="PS50113"/>
    </source>
</evidence>
<dbReference type="PROSITE" id="PS50113">
    <property type="entry name" value="PAC"/>
    <property type="match status" value="1"/>
</dbReference>
<dbReference type="AlphaFoldDB" id="A0A7X2INI1"/>
<dbReference type="InterPro" id="IPR003594">
    <property type="entry name" value="HATPase_dom"/>
</dbReference>
<dbReference type="InterPro" id="IPR036890">
    <property type="entry name" value="HATPase_C_sf"/>
</dbReference>
<dbReference type="FunFam" id="1.10.287.130:FF:000002">
    <property type="entry name" value="Two-component osmosensing histidine kinase"/>
    <property type="match status" value="1"/>
</dbReference>
<evidence type="ECO:0000256" key="22">
    <source>
        <dbReference type="SAM" id="Coils"/>
    </source>
</evidence>
<dbReference type="Gene3D" id="3.30.565.10">
    <property type="entry name" value="Histidine kinase-like ATPase, C-terminal domain"/>
    <property type="match status" value="1"/>
</dbReference>
<dbReference type="SUPFAM" id="SSF47226">
    <property type="entry name" value="Histidine-containing phosphotransfer domain, HPT domain"/>
    <property type="match status" value="1"/>
</dbReference>
<dbReference type="InterPro" id="IPR035965">
    <property type="entry name" value="PAS-like_dom_sf"/>
</dbReference>
<dbReference type="PROSITE" id="PS50110">
    <property type="entry name" value="RESPONSE_REGULATORY"/>
    <property type="match status" value="1"/>
</dbReference>
<keyword evidence="6" id="KW-0808">Transferase</keyword>
<keyword evidence="15" id="KW-0472">Membrane</keyword>
<protein>
    <recommendedName>
        <fullName evidence="18">Sensory/regulatory protein RpfC</fullName>
        <ecNumber evidence="3">2.7.13.3</ecNumber>
    </recommendedName>
    <alternativeName>
        <fullName evidence="19">Virulence sensor protein BvgS</fullName>
    </alternativeName>
</protein>
<keyword evidence="10" id="KW-0418">Kinase</keyword>
<accession>A0A7X2INI1</accession>
<dbReference type="PROSITE" id="PS50109">
    <property type="entry name" value="HIS_KIN"/>
    <property type="match status" value="1"/>
</dbReference>
<dbReference type="Pfam" id="PF02518">
    <property type="entry name" value="HATPase_c"/>
    <property type="match status" value="1"/>
</dbReference>
<dbReference type="InterPro" id="IPR004358">
    <property type="entry name" value="Sig_transdc_His_kin-like_C"/>
</dbReference>
<proteinExistence type="predicted"/>
<keyword evidence="13" id="KW-0902">Two-component regulatory system</keyword>
<keyword evidence="11" id="KW-0067">ATP-binding</keyword>
<dbReference type="InterPro" id="IPR036641">
    <property type="entry name" value="HPT_dom_sf"/>
</dbReference>
<evidence type="ECO:0000256" key="17">
    <source>
        <dbReference type="ARBA" id="ARBA00064003"/>
    </source>
</evidence>
<feature type="domain" description="PAC" evidence="25">
    <location>
        <begin position="95"/>
        <end position="145"/>
    </location>
</feature>
<evidence type="ECO:0000256" key="14">
    <source>
        <dbReference type="ARBA" id="ARBA00023026"/>
    </source>
</evidence>
<evidence type="ECO:0000256" key="19">
    <source>
        <dbReference type="ARBA" id="ARBA00070152"/>
    </source>
</evidence>
<comment type="function">
    <text evidence="16">Member of the two-component regulatory system BvgS/BvgA. Phosphorylates BvgA via a four-step phosphorelay in response to environmental signals.</text>
</comment>
<feature type="domain" description="HPt" evidence="26">
    <location>
        <begin position="585"/>
        <end position="678"/>
    </location>
</feature>
<dbReference type="Proteomes" id="UP000446768">
    <property type="component" value="Unassembled WGS sequence"/>
</dbReference>
<evidence type="ECO:0000256" key="8">
    <source>
        <dbReference type="ARBA" id="ARBA00022729"/>
    </source>
</evidence>
<dbReference type="GO" id="GO:0000155">
    <property type="term" value="F:phosphorelay sensor kinase activity"/>
    <property type="evidence" value="ECO:0007669"/>
    <property type="project" value="InterPro"/>
</dbReference>
<feature type="coiled-coil region" evidence="22">
    <location>
        <begin position="133"/>
        <end position="163"/>
    </location>
</feature>
<evidence type="ECO:0000256" key="12">
    <source>
        <dbReference type="ARBA" id="ARBA00022989"/>
    </source>
</evidence>
<comment type="catalytic activity">
    <reaction evidence="1">
        <text>ATP + protein L-histidine = ADP + protein N-phospho-L-histidine.</text>
        <dbReference type="EC" id="2.7.13.3"/>
    </reaction>
</comment>
<dbReference type="SMART" id="SM00387">
    <property type="entry name" value="HATPase_c"/>
    <property type="match status" value="1"/>
</dbReference>
<gene>
    <name evidence="27" type="ORF">GJ700_13445</name>
</gene>
<dbReference type="Pfam" id="PF00072">
    <property type="entry name" value="Response_reg"/>
    <property type="match status" value="1"/>
</dbReference>
<evidence type="ECO:0000256" key="16">
    <source>
        <dbReference type="ARBA" id="ARBA00058004"/>
    </source>
</evidence>
<dbReference type="CDD" id="cd16922">
    <property type="entry name" value="HATPase_EvgS-ArcB-TorS-like"/>
    <property type="match status" value="1"/>
</dbReference>
<dbReference type="PRINTS" id="PR00344">
    <property type="entry name" value="BCTRLSENSOR"/>
</dbReference>
<keyword evidence="5 21" id="KW-0597">Phosphoprotein</keyword>
<evidence type="ECO:0000256" key="3">
    <source>
        <dbReference type="ARBA" id="ARBA00012438"/>
    </source>
</evidence>
<keyword evidence="4" id="KW-1003">Cell membrane</keyword>
<dbReference type="CDD" id="cd00130">
    <property type="entry name" value="PAS"/>
    <property type="match status" value="1"/>
</dbReference>
<evidence type="ECO:0000256" key="10">
    <source>
        <dbReference type="ARBA" id="ARBA00022777"/>
    </source>
</evidence>
<keyword evidence="12" id="KW-1133">Transmembrane helix</keyword>
<dbReference type="RefSeq" id="WP_154374518.1">
    <property type="nucleotide sequence ID" value="NZ_WKJJ01000007.1"/>
</dbReference>
<dbReference type="InterPro" id="IPR036097">
    <property type="entry name" value="HisK_dim/P_sf"/>
</dbReference>
<dbReference type="InterPro" id="IPR000014">
    <property type="entry name" value="PAS"/>
</dbReference>
<evidence type="ECO:0000256" key="2">
    <source>
        <dbReference type="ARBA" id="ARBA00004651"/>
    </source>
</evidence>
<dbReference type="InterPro" id="IPR011006">
    <property type="entry name" value="CheY-like_superfamily"/>
</dbReference>
<dbReference type="InterPro" id="IPR005467">
    <property type="entry name" value="His_kinase_dom"/>
</dbReference>
<dbReference type="EC" id="2.7.13.3" evidence="3"/>
<organism evidence="27 28">
    <name type="scientific">Pseudoduganella rivuli</name>
    <dbReference type="NCBI Taxonomy" id="2666085"/>
    <lineage>
        <taxon>Bacteria</taxon>
        <taxon>Pseudomonadati</taxon>
        <taxon>Pseudomonadota</taxon>
        <taxon>Betaproteobacteria</taxon>
        <taxon>Burkholderiales</taxon>
        <taxon>Oxalobacteraceae</taxon>
        <taxon>Telluria group</taxon>
        <taxon>Pseudoduganella</taxon>
    </lineage>
</organism>
<feature type="modified residue" description="4-aspartylphosphate" evidence="21">
    <location>
        <position position="476"/>
    </location>
</feature>
<evidence type="ECO:0000256" key="6">
    <source>
        <dbReference type="ARBA" id="ARBA00022679"/>
    </source>
</evidence>
<dbReference type="GO" id="GO:0005524">
    <property type="term" value="F:ATP binding"/>
    <property type="evidence" value="ECO:0007669"/>
    <property type="project" value="UniProtKB-KW"/>
</dbReference>
<dbReference type="InterPro" id="IPR003661">
    <property type="entry name" value="HisK_dim/P_dom"/>
</dbReference>
<dbReference type="SUPFAM" id="SSF52172">
    <property type="entry name" value="CheY-like"/>
    <property type="match status" value="1"/>
</dbReference>
<evidence type="ECO:0000259" key="24">
    <source>
        <dbReference type="PROSITE" id="PS50110"/>
    </source>
</evidence>
<evidence type="ECO:0000313" key="27">
    <source>
        <dbReference type="EMBL" id="MRV72713.1"/>
    </source>
</evidence>
<keyword evidence="22" id="KW-0175">Coiled coil</keyword>
<evidence type="ECO:0000256" key="11">
    <source>
        <dbReference type="ARBA" id="ARBA00022840"/>
    </source>
</evidence>
<dbReference type="Pfam" id="PF01627">
    <property type="entry name" value="Hpt"/>
    <property type="match status" value="1"/>
</dbReference>
<dbReference type="Gene3D" id="1.10.287.130">
    <property type="match status" value="1"/>
</dbReference>
<dbReference type="InterPro" id="IPR001789">
    <property type="entry name" value="Sig_transdc_resp-reg_receiver"/>
</dbReference>
<dbReference type="Pfam" id="PF12860">
    <property type="entry name" value="PAS_7"/>
    <property type="match status" value="1"/>
</dbReference>
<dbReference type="PROSITE" id="PS50894">
    <property type="entry name" value="HPT"/>
    <property type="match status" value="1"/>
</dbReference>
<feature type="domain" description="Histidine kinase" evidence="23">
    <location>
        <begin position="170"/>
        <end position="391"/>
    </location>
</feature>
<dbReference type="Gene3D" id="1.20.120.160">
    <property type="entry name" value="HPT domain"/>
    <property type="match status" value="1"/>
</dbReference>
<evidence type="ECO:0000313" key="28">
    <source>
        <dbReference type="Proteomes" id="UP000446768"/>
    </source>
</evidence>
<evidence type="ECO:0000256" key="7">
    <source>
        <dbReference type="ARBA" id="ARBA00022692"/>
    </source>
</evidence>
<dbReference type="FunFam" id="3.30.565.10:FF:000010">
    <property type="entry name" value="Sensor histidine kinase RcsC"/>
    <property type="match status" value="1"/>
</dbReference>
<keyword evidence="8" id="KW-0732">Signal</keyword>
<evidence type="ECO:0000259" key="26">
    <source>
        <dbReference type="PROSITE" id="PS50894"/>
    </source>
</evidence>
<dbReference type="InterPro" id="IPR000700">
    <property type="entry name" value="PAS-assoc_C"/>
</dbReference>
<comment type="subcellular location">
    <subcellularLocation>
        <location evidence="2">Cell membrane</location>
        <topology evidence="2">Multi-pass membrane protein</topology>
    </subcellularLocation>
</comment>
<dbReference type="SMART" id="SM00073">
    <property type="entry name" value="HPT"/>
    <property type="match status" value="1"/>
</dbReference>
<evidence type="ECO:0000256" key="4">
    <source>
        <dbReference type="ARBA" id="ARBA00022475"/>
    </source>
</evidence>
<dbReference type="SUPFAM" id="SSF47384">
    <property type="entry name" value="Homodimeric domain of signal transducing histidine kinase"/>
    <property type="match status" value="1"/>
</dbReference>
<feature type="modified residue" description="Phosphohistidine" evidence="20">
    <location>
        <position position="624"/>
    </location>
</feature>
<dbReference type="InterPro" id="IPR008207">
    <property type="entry name" value="Sig_transdc_His_kin_Hpt_dom"/>
</dbReference>
<reference evidence="27 28" key="1">
    <citation type="submission" date="2019-11" db="EMBL/GenBank/DDBJ databases">
        <title>Novel species isolated from a subtropical stream in China.</title>
        <authorList>
            <person name="Lu H."/>
        </authorList>
    </citation>
    <scope>NUCLEOTIDE SEQUENCE [LARGE SCALE GENOMIC DNA]</scope>
    <source>
        <strain evidence="27 28">FT92W</strain>
    </source>
</reference>
<evidence type="ECO:0000256" key="5">
    <source>
        <dbReference type="ARBA" id="ARBA00022553"/>
    </source>
</evidence>
<dbReference type="Pfam" id="PF00512">
    <property type="entry name" value="HisKA"/>
    <property type="match status" value="1"/>
</dbReference>
<evidence type="ECO:0000256" key="20">
    <source>
        <dbReference type="PROSITE-ProRule" id="PRU00110"/>
    </source>
</evidence>
<evidence type="ECO:0000256" key="1">
    <source>
        <dbReference type="ARBA" id="ARBA00000085"/>
    </source>
</evidence>
<dbReference type="SMART" id="SM00448">
    <property type="entry name" value="REC"/>
    <property type="match status" value="1"/>
</dbReference>
<dbReference type="CDD" id="cd17546">
    <property type="entry name" value="REC_hyHK_CKI1_RcsC-like"/>
    <property type="match status" value="1"/>
</dbReference>
<sequence>MESTIQSEEFIRLNFPRLAAALEFMPVGVTIVDRDLTIRFWNPAFCELQGFPIDVMHPGVTMAEVFRYIAQRGDYGPGDIETLVAARVDLCLKFEPHSFTRSRADGVLLHIVGRPTYDVDGTVSGFVTIYHDVTSERRYEEQLENKNRELQQAKQLAEAASVAKGQFLSNMSHEIRTPLNCIIGMAYLALKTEVDPRQRDYLEKIRFAGEHVLGVIDDILDISKIEAGKLEIQHIDFSLDHVVQTLTTVVAPKAATRNLELVFDIDPALPPTLVGDPLRLGQVLINYANNAIKFSEQGRIEIRIRKMVGDANDCLVRFEVSDQGIGLTREEMAKLFVSFQQADTSTTREYGGTGLGLAICKELAQLMGGDVGVNSQHGVGSTFWFTAHLGVSCKSMPALINQIGDAAGELLASARTSAMMAALKVARILLVEDNTFNQQIAREMLEEMGATVCLAHNGVDALEQLRGSDFDCVLMDLQMPQMDGLEATRRIRADPQLAHLPVLAMTATATTEARMRCIDAGMNDFISKPVQPALMYQTIANWLPQRVPMAGLQPPRQAAPAPVSSPGGDMAAIDMSVLATLLGNDSQKVRKFAFKFLQSSQEGVRDMEAALARGEVQVVRELGHRTKGAARSVGAFRMADVCEEMEQLAPGEAGGELTRALSLVAQLRGILEQVTRQVMQETACAADDGAVGSGNAFLA</sequence>
<name>A0A7X2INI1_9BURK</name>
<dbReference type="SMART" id="SM00388">
    <property type="entry name" value="HisKA"/>
    <property type="match status" value="1"/>
</dbReference>
<dbReference type="EMBL" id="WKJJ01000007">
    <property type="protein sequence ID" value="MRV72713.1"/>
    <property type="molecule type" value="Genomic_DNA"/>
</dbReference>
<evidence type="ECO:0000256" key="15">
    <source>
        <dbReference type="ARBA" id="ARBA00023136"/>
    </source>
</evidence>
<keyword evidence="7" id="KW-0812">Transmembrane</keyword>
<evidence type="ECO:0000256" key="21">
    <source>
        <dbReference type="PROSITE-ProRule" id="PRU00169"/>
    </source>
</evidence>
<dbReference type="GO" id="GO:0005886">
    <property type="term" value="C:plasma membrane"/>
    <property type="evidence" value="ECO:0007669"/>
    <property type="project" value="UniProtKB-SubCell"/>
</dbReference>
<evidence type="ECO:0000256" key="18">
    <source>
        <dbReference type="ARBA" id="ARBA00068150"/>
    </source>
</evidence>
<dbReference type="PANTHER" id="PTHR45339">
    <property type="entry name" value="HYBRID SIGNAL TRANSDUCTION HISTIDINE KINASE J"/>
    <property type="match status" value="1"/>
</dbReference>
<evidence type="ECO:0000256" key="13">
    <source>
        <dbReference type="ARBA" id="ARBA00023012"/>
    </source>
</evidence>
<dbReference type="CDD" id="cd00082">
    <property type="entry name" value="HisKA"/>
    <property type="match status" value="1"/>
</dbReference>
<dbReference type="Gene3D" id="3.40.50.2300">
    <property type="match status" value="1"/>
</dbReference>
<dbReference type="PANTHER" id="PTHR45339:SF1">
    <property type="entry name" value="HYBRID SIGNAL TRANSDUCTION HISTIDINE KINASE J"/>
    <property type="match status" value="1"/>
</dbReference>
<feature type="domain" description="Response regulatory" evidence="24">
    <location>
        <begin position="427"/>
        <end position="543"/>
    </location>
</feature>
<evidence type="ECO:0000256" key="9">
    <source>
        <dbReference type="ARBA" id="ARBA00022741"/>
    </source>
</evidence>
<comment type="caution">
    <text evidence="27">The sequence shown here is derived from an EMBL/GenBank/DDBJ whole genome shotgun (WGS) entry which is preliminary data.</text>
</comment>
<dbReference type="Gene3D" id="3.30.450.20">
    <property type="entry name" value="PAS domain"/>
    <property type="match status" value="1"/>
</dbReference>
<dbReference type="SUPFAM" id="SSF55874">
    <property type="entry name" value="ATPase domain of HSP90 chaperone/DNA topoisomerase II/histidine kinase"/>
    <property type="match status" value="1"/>
</dbReference>
<dbReference type="CDD" id="cd00088">
    <property type="entry name" value="HPT"/>
    <property type="match status" value="1"/>
</dbReference>
<evidence type="ECO:0000259" key="23">
    <source>
        <dbReference type="PROSITE" id="PS50109"/>
    </source>
</evidence>
<keyword evidence="28" id="KW-1185">Reference proteome</keyword>
<keyword evidence="9" id="KW-0547">Nucleotide-binding</keyword>